<gene>
    <name evidence="1" type="ORF">FGF66_01120</name>
</gene>
<reference evidence="1 2" key="1">
    <citation type="submission" date="2019-05" db="EMBL/GenBank/DDBJ databases">
        <title>Draft Whole-Genome sequence of the green sulfur bacterium Chlorobaculum thiosulfatiphilum DSM 249.</title>
        <authorList>
            <person name="Meyer T.E."/>
            <person name="Kyndt J.A."/>
        </authorList>
    </citation>
    <scope>NUCLEOTIDE SEQUENCE [LARGE SCALE GENOMIC DNA]</scope>
    <source>
        <strain evidence="1 2">DSM 249</strain>
    </source>
</reference>
<sequence length="337" mass="36768">MAERSAKAYGKLFEVRLLHHYWLDDGPTLFDRLPAAQQERYLLNYNVGAFLEITPTAATEKRLKAFGALWRKTKSGFIAAAPSDAALPLDTVLEWSLKVIDPEFFNYTALTLRPQSIRECYTSDKSTRYRFKENVPVFSNLTGASRGSGESKSLFLSKEIETLDAGDGIEALFEDGGALCQLTADQTGGAPAFQTLESDAGSMPVFANQNDVPEVAAPEGVTDAPSRGLLLADDLPADLFALVRLTATRGDDDGFSFVGNDGKPLASGPVFEVRFKNRRAWWKWIGRDGSESLSTEPLPMTFYGNASIEGKKKAPADTVKTEMAGTAISKLVSEIFI</sequence>
<dbReference type="OrthoDB" id="5177801at2"/>
<organism evidence="1 2">
    <name type="scientific">Chlorobaculum thiosulfatiphilum</name>
    <name type="common">Chlorobium limicola f.sp. thiosulfatophilum</name>
    <dbReference type="NCBI Taxonomy" id="115852"/>
    <lineage>
        <taxon>Bacteria</taxon>
        <taxon>Pseudomonadati</taxon>
        <taxon>Chlorobiota</taxon>
        <taxon>Chlorobiia</taxon>
        <taxon>Chlorobiales</taxon>
        <taxon>Chlorobiaceae</taxon>
        <taxon>Chlorobaculum</taxon>
    </lineage>
</organism>
<accession>A0A5C4S9Z7</accession>
<keyword evidence="2" id="KW-1185">Reference proteome</keyword>
<evidence type="ECO:0000313" key="1">
    <source>
        <dbReference type="EMBL" id="TNJ40383.1"/>
    </source>
</evidence>
<protein>
    <submittedName>
        <fullName evidence="1">Uncharacterized protein</fullName>
    </submittedName>
</protein>
<comment type="caution">
    <text evidence="1">The sequence shown here is derived from an EMBL/GenBank/DDBJ whole genome shotgun (WGS) entry which is preliminary data.</text>
</comment>
<evidence type="ECO:0000313" key="2">
    <source>
        <dbReference type="Proteomes" id="UP000308271"/>
    </source>
</evidence>
<dbReference type="EMBL" id="VDCH01000001">
    <property type="protein sequence ID" value="TNJ40383.1"/>
    <property type="molecule type" value="Genomic_DNA"/>
</dbReference>
<name>A0A5C4S9Z7_CHLTI</name>
<dbReference type="AlphaFoldDB" id="A0A5C4S9Z7"/>
<dbReference type="Proteomes" id="UP000308271">
    <property type="component" value="Unassembled WGS sequence"/>
</dbReference>
<proteinExistence type="predicted"/>
<dbReference type="RefSeq" id="WP_139455853.1">
    <property type="nucleotide sequence ID" value="NZ_VDCH01000001.1"/>
</dbReference>